<dbReference type="PANTHER" id="PTHR14094">
    <property type="entry name" value="SIGNAL RECOGNITION PARTICLE 72"/>
    <property type="match status" value="1"/>
</dbReference>
<feature type="region of interest" description="Disordered" evidence="10">
    <location>
        <begin position="1"/>
        <end position="35"/>
    </location>
</feature>
<dbReference type="GO" id="GO:0043022">
    <property type="term" value="F:ribosome binding"/>
    <property type="evidence" value="ECO:0007669"/>
    <property type="project" value="TreeGrafter"/>
</dbReference>
<keyword evidence="7 9" id="KW-0733">Signal recognition particle</keyword>
<dbReference type="OrthoDB" id="5421607at2759"/>
<dbReference type="EMBL" id="KV453841">
    <property type="protein sequence ID" value="ODV91448.1"/>
    <property type="molecule type" value="Genomic_DNA"/>
</dbReference>
<dbReference type="Pfam" id="PF17004">
    <property type="entry name" value="SRP_TPR_like"/>
    <property type="match status" value="1"/>
</dbReference>
<dbReference type="GO" id="GO:0006614">
    <property type="term" value="P:SRP-dependent cotranslational protein targeting to membrane"/>
    <property type="evidence" value="ECO:0007669"/>
    <property type="project" value="UniProtKB-UniRule"/>
</dbReference>
<keyword evidence="5 9" id="KW-0963">Cytoplasm</keyword>
<sequence>MSLDGQLSKLKISSENHKKKRIAKKSKRGKSERKNVKREELLRLIRDDHISTASKIIKSTPDIADQFPLEVAYIHYRRRKFSSVLKIADKFDGYAMKLIAAQTYFFLEVFDKCIFIYEQLLRSNDTDEQDKADIFVNYVAAKAMVGETVDVTGSGQSYDLLFNLSFAYLHRKEYDECVKLLNEAIAVCKMTSDMTTEQMSSELNPMYVQLAYVHLLKGDKDQCNTVLEAITQNRDEFLKLSVNTMKLAIDQPENPFQALEMLQSRIKSQVLYTHNSLINRNKALYLARCGQHSALTKMTYSPHQELSVNNTTPISAVVKILDAFEQSDDDDLLHFLKTYVRAHKELHGSEFRKDITLLKMQYYINKSNWTQARRQYRALAGSSLESNASVYDILGQISDKSHTKSRSWLYGQADNTLNFLDENLYNLFALCDNETKMTKVLFESRPKSFPATPMGIVATSVWQSIDKAEEMSSSLPSVEELTSSIDVTNLLSAGLAKPVSTTADIKTEPSTIKPDRETKIKGKLPKNYDPNRQPDPERWLPMRDRSYYKPKRKDRKKVLGATQGAGKVSEDLAVSAVPKAKTSTASVSKKKKKGKR</sequence>
<keyword evidence="13" id="KW-1185">Reference proteome</keyword>
<evidence type="ECO:0000256" key="8">
    <source>
        <dbReference type="ARBA" id="ARBA00023274"/>
    </source>
</evidence>
<feature type="domain" description="Signal recognition particle SRP72 subunit RNA-binding" evidence="11">
    <location>
        <begin position="513"/>
        <end position="550"/>
    </location>
</feature>
<evidence type="ECO:0000313" key="12">
    <source>
        <dbReference type="EMBL" id="ODV91448.1"/>
    </source>
</evidence>
<evidence type="ECO:0000256" key="4">
    <source>
        <dbReference type="ARBA" id="ARBA00018350"/>
    </source>
</evidence>
<dbReference type="InterPro" id="IPR031545">
    <property type="entry name" value="SRP72_TPR-like"/>
</dbReference>
<dbReference type="Pfam" id="PF08492">
    <property type="entry name" value="SRP72"/>
    <property type="match status" value="1"/>
</dbReference>
<comment type="subcellular location">
    <subcellularLocation>
        <location evidence="2 9">Cytoplasm</location>
    </subcellularLocation>
    <subcellularLocation>
        <location evidence="1">Endoplasmic reticulum</location>
    </subcellularLocation>
</comment>
<evidence type="ECO:0000256" key="7">
    <source>
        <dbReference type="ARBA" id="ARBA00023135"/>
    </source>
</evidence>
<proteinExistence type="inferred from homology"/>
<keyword evidence="8 9" id="KW-0687">Ribonucleoprotein</keyword>
<evidence type="ECO:0000256" key="5">
    <source>
        <dbReference type="ARBA" id="ARBA00022490"/>
    </source>
</evidence>
<dbReference type="GO" id="GO:0005783">
    <property type="term" value="C:endoplasmic reticulum"/>
    <property type="evidence" value="ECO:0007669"/>
    <property type="project" value="UniProtKB-SubCell"/>
</dbReference>
<evidence type="ECO:0000256" key="3">
    <source>
        <dbReference type="ARBA" id="ARBA00007676"/>
    </source>
</evidence>
<name>A0A1E4TIE7_9ASCO</name>
<accession>A0A1E4TIE7</accession>
<protein>
    <recommendedName>
        <fullName evidence="4 9">Signal recognition particle subunit SRP72</fullName>
    </recommendedName>
</protein>
<evidence type="ECO:0000256" key="1">
    <source>
        <dbReference type="ARBA" id="ARBA00004240"/>
    </source>
</evidence>
<evidence type="ECO:0000256" key="9">
    <source>
        <dbReference type="PIRNR" id="PIRNR038922"/>
    </source>
</evidence>
<dbReference type="SUPFAM" id="SSF48452">
    <property type="entry name" value="TPR-like"/>
    <property type="match status" value="1"/>
</dbReference>
<feature type="compositionally biased region" description="Basic and acidic residues" evidence="10">
    <location>
        <begin position="532"/>
        <end position="547"/>
    </location>
</feature>
<organism evidence="12 13">
    <name type="scientific">Tortispora caseinolytica NRRL Y-17796</name>
    <dbReference type="NCBI Taxonomy" id="767744"/>
    <lineage>
        <taxon>Eukaryota</taxon>
        <taxon>Fungi</taxon>
        <taxon>Dikarya</taxon>
        <taxon>Ascomycota</taxon>
        <taxon>Saccharomycotina</taxon>
        <taxon>Trigonopsidomycetes</taxon>
        <taxon>Trigonopsidales</taxon>
        <taxon>Trigonopsidaceae</taxon>
        <taxon>Tortispora</taxon>
    </lineage>
</organism>
<dbReference type="Proteomes" id="UP000095023">
    <property type="component" value="Unassembled WGS sequence"/>
</dbReference>
<keyword evidence="6" id="KW-0256">Endoplasmic reticulum</keyword>
<dbReference type="GO" id="GO:0005786">
    <property type="term" value="C:signal recognition particle, endoplasmic reticulum targeting"/>
    <property type="evidence" value="ECO:0007669"/>
    <property type="project" value="UniProtKB-UniRule"/>
</dbReference>
<dbReference type="InterPro" id="IPR011990">
    <property type="entry name" value="TPR-like_helical_dom_sf"/>
</dbReference>
<feature type="region of interest" description="Disordered" evidence="10">
    <location>
        <begin position="506"/>
        <end position="596"/>
    </location>
</feature>
<feature type="compositionally biased region" description="Basic residues" evidence="10">
    <location>
        <begin position="548"/>
        <end position="558"/>
    </location>
</feature>
<dbReference type="PIRSF" id="PIRSF038922">
    <property type="entry name" value="SRP72"/>
    <property type="match status" value="1"/>
</dbReference>
<dbReference type="InterPro" id="IPR013699">
    <property type="entry name" value="Signal_recog_part_SRP72_RNA-bd"/>
</dbReference>
<evidence type="ECO:0000313" key="13">
    <source>
        <dbReference type="Proteomes" id="UP000095023"/>
    </source>
</evidence>
<dbReference type="AlphaFoldDB" id="A0A1E4TIE7"/>
<gene>
    <name evidence="12" type="ORF">CANCADRAFT_71127</name>
</gene>
<evidence type="ECO:0000259" key="11">
    <source>
        <dbReference type="Pfam" id="PF08492"/>
    </source>
</evidence>
<comment type="similarity">
    <text evidence="3 9">Belongs to the SRP72 family.</text>
</comment>
<comment type="function">
    <text evidence="9">Component of the signal recognition particle (SRP) complex, a ribonucleoprotein complex that mediates the cotranslational targeting of secretory and membrane proteins to the endoplasmic reticulum (ER).</text>
</comment>
<evidence type="ECO:0000256" key="10">
    <source>
        <dbReference type="SAM" id="MobiDB-lite"/>
    </source>
</evidence>
<dbReference type="GO" id="GO:0008312">
    <property type="term" value="F:7S RNA binding"/>
    <property type="evidence" value="ECO:0007669"/>
    <property type="project" value="InterPro"/>
</dbReference>
<dbReference type="Gene3D" id="1.25.40.10">
    <property type="entry name" value="Tetratricopeptide repeat domain"/>
    <property type="match status" value="2"/>
</dbReference>
<evidence type="ECO:0000256" key="2">
    <source>
        <dbReference type="ARBA" id="ARBA00004496"/>
    </source>
</evidence>
<feature type="compositionally biased region" description="Basic residues" evidence="10">
    <location>
        <begin position="17"/>
        <end position="31"/>
    </location>
</feature>
<dbReference type="InterPro" id="IPR026270">
    <property type="entry name" value="SRP72"/>
</dbReference>
<evidence type="ECO:0000256" key="6">
    <source>
        <dbReference type="ARBA" id="ARBA00022824"/>
    </source>
</evidence>
<dbReference type="PANTHER" id="PTHR14094:SF9">
    <property type="entry name" value="SIGNAL RECOGNITION PARTICLE SUBUNIT SRP72"/>
    <property type="match status" value="1"/>
</dbReference>
<reference evidence="13" key="1">
    <citation type="submission" date="2016-02" db="EMBL/GenBank/DDBJ databases">
        <title>Comparative genomics of biotechnologically important yeasts.</title>
        <authorList>
            <consortium name="DOE Joint Genome Institute"/>
            <person name="Riley R."/>
            <person name="Haridas S."/>
            <person name="Wolfe K.H."/>
            <person name="Lopes M.R."/>
            <person name="Hittinger C.T."/>
            <person name="Goker M."/>
            <person name="Salamov A."/>
            <person name="Wisecaver J."/>
            <person name="Long T.M."/>
            <person name="Aerts A.L."/>
            <person name="Barry K."/>
            <person name="Choi C."/>
            <person name="Clum A."/>
            <person name="Coughlan A.Y."/>
            <person name="Deshpande S."/>
            <person name="Douglass A.P."/>
            <person name="Hanson S.J."/>
            <person name="Klenk H.-P."/>
            <person name="Labutti K."/>
            <person name="Lapidus A."/>
            <person name="Lindquist E."/>
            <person name="Lipzen A."/>
            <person name="Meier-Kolthoff J.P."/>
            <person name="Ohm R.A."/>
            <person name="Otillar R.P."/>
            <person name="Pangilinan J."/>
            <person name="Peng Y."/>
            <person name="Rokas A."/>
            <person name="Rosa C.A."/>
            <person name="Scheuner C."/>
            <person name="Sibirny A.A."/>
            <person name="Slot J.C."/>
            <person name="Stielow J.B."/>
            <person name="Sun H."/>
            <person name="Kurtzman C.P."/>
            <person name="Blackwell M."/>
            <person name="Jeffries T.W."/>
            <person name="Grigoriev I.V."/>
        </authorList>
    </citation>
    <scope>NUCLEOTIDE SEQUENCE [LARGE SCALE GENOMIC DNA]</scope>
    <source>
        <strain evidence="13">NRRL Y-17796</strain>
    </source>
</reference>